<proteinExistence type="predicted"/>
<dbReference type="AlphaFoldDB" id="A0AAV0U6K8"/>
<dbReference type="Gene3D" id="1.10.30.10">
    <property type="entry name" value="High mobility group box domain"/>
    <property type="match status" value="1"/>
</dbReference>
<reference evidence="3" key="1">
    <citation type="submission" date="2022-12" db="EMBL/GenBank/DDBJ databases">
        <authorList>
            <person name="Webb A."/>
        </authorList>
    </citation>
    <scope>NUCLEOTIDE SEQUENCE</scope>
    <source>
        <strain evidence="3">Pd1</strain>
    </source>
</reference>
<dbReference type="PROSITE" id="PS50118">
    <property type="entry name" value="HMG_BOX_2"/>
    <property type="match status" value="1"/>
</dbReference>
<dbReference type="GO" id="GO:0005634">
    <property type="term" value="C:nucleus"/>
    <property type="evidence" value="ECO:0007669"/>
    <property type="project" value="UniProtKB-UniRule"/>
</dbReference>
<accession>A0AAV0U6K8</accession>
<comment type="caution">
    <text evidence="3">The sequence shown here is derived from an EMBL/GenBank/DDBJ whole genome shotgun (WGS) entry which is preliminary data.</text>
</comment>
<dbReference type="SUPFAM" id="SSF47095">
    <property type="entry name" value="HMG-box"/>
    <property type="match status" value="1"/>
</dbReference>
<keyword evidence="1" id="KW-0238">DNA-binding</keyword>
<evidence type="ECO:0000256" key="1">
    <source>
        <dbReference type="PROSITE-ProRule" id="PRU00267"/>
    </source>
</evidence>
<dbReference type="InterPro" id="IPR036910">
    <property type="entry name" value="HMG_box_dom_sf"/>
</dbReference>
<dbReference type="Pfam" id="PF09011">
    <property type="entry name" value="HMG_box_2"/>
    <property type="match status" value="1"/>
</dbReference>
<dbReference type="Proteomes" id="UP001162029">
    <property type="component" value="Unassembled WGS sequence"/>
</dbReference>
<evidence type="ECO:0000313" key="3">
    <source>
        <dbReference type="EMBL" id="CAI5732404.1"/>
    </source>
</evidence>
<name>A0AAV0U6K8_9STRA</name>
<dbReference type="InterPro" id="IPR009071">
    <property type="entry name" value="HMG_box_dom"/>
</dbReference>
<keyword evidence="4" id="KW-1185">Reference proteome</keyword>
<dbReference type="CDD" id="cd00084">
    <property type="entry name" value="HMG-box_SF"/>
    <property type="match status" value="1"/>
</dbReference>
<dbReference type="EMBL" id="CANTFM010000957">
    <property type="protein sequence ID" value="CAI5732404.1"/>
    <property type="molecule type" value="Genomic_DNA"/>
</dbReference>
<gene>
    <name evidence="3" type="ORF">PDE001_LOCUS5096</name>
</gene>
<keyword evidence="1" id="KW-0539">Nucleus</keyword>
<evidence type="ECO:0000313" key="4">
    <source>
        <dbReference type="Proteomes" id="UP001162029"/>
    </source>
</evidence>
<organism evidence="3 4">
    <name type="scientific">Peronospora destructor</name>
    <dbReference type="NCBI Taxonomy" id="86335"/>
    <lineage>
        <taxon>Eukaryota</taxon>
        <taxon>Sar</taxon>
        <taxon>Stramenopiles</taxon>
        <taxon>Oomycota</taxon>
        <taxon>Peronosporomycetes</taxon>
        <taxon>Peronosporales</taxon>
        <taxon>Peronosporaceae</taxon>
        <taxon>Peronospora</taxon>
    </lineage>
</organism>
<protein>
    <recommendedName>
        <fullName evidence="2">HMG box domain-containing protein</fullName>
    </recommendedName>
</protein>
<sequence length="108" mass="12266">MSKSEEKESRDVSDWVAVQAQFQNGEVGANQPVRPKSAYHFFQKHVIDAVKRELSVKAAQVNELMEIGSISKEISARWAQLSTGGREDFVKLATADKKRYDRRVSRAR</sequence>
<dbReference type="GO" id="GO:0003677">
    <property type="term" value="F:DNA binding"/>
    <property type="evidence" value="ECO:0007669"/>
    <property type="project" value="UniProtKB-UniRule"/>
</dbReference>
<feature type="domain" description="HMG box" evidence="2">
    <location>
        <begin position="32"/>
        <end position="108"/>
    </location>
</feature>
<evidence type="ECO:0000259" key="2">
    <source>
        <dbReference type="PROSITE" id="PS50118"/>
    </source>
</evidence>
<feature type="DNA-binding region" description="HMG box" evidence="1">
    <location>
        <begin position="32"/>
        <end position="108"/>
    </location>
</feature>